<accession>A0A8C1IYK9</accession>
<proteinExistence type="predicted"/>
<evidence type="ECO:0000313" key="1">
    <source>
        <dbReference type="Ensembl" id="ENSCCRP00010024153.1"/>
    </source>
</evidence>
<keyword evidence="2" id="KW-1185">Reference proteome</keyword>
<dbReference type="Ensembl" id="ENSCCRT00010026477.1">
    <property type="protein sequence ID" value="ENSCCRP00010024153.1"/>
    <property type="gene ID" value="ENSCCRG00010010395.1"/>
</dbReference>
<sequence>MADKKQKRQTSAEQKKAYDKARSRTCVNIGSAFQCWRELKEREGLRSYAKVALFLLDRWVTLVFEPPGPAEVPQAHWHMCEHNTSVPR</sequence>
<reference evidence="1" key="1">
    <citation type="submission" date="2025-08" db="UniProtKB">
        <authorList>
            <consortium name="Ensembl"/>
        </authorList>
    </citation>
    <scope>IDENTIFICATION</scope>
</reference>
<dbReference type="AlphaFoldDB" id="A0A8C1IYK9"/>
<name>A0A8C1IYK9_CYPCA</name>
<dbReference type="Proteomes" id="UP000694427">
    <property type="component" value="Unplaced"/>
</dbReference>
<evidence type="ECO:0000313" key="2">
    <source>
        <dbReference type="Proteomes" id="UP000694427"/>
    </source>
</evidence>
<protein>
    <submittedName>
        <fullName evidence="1">Uncharacterized protein</fullName>
    </submittedName>
</protein>
<reference evidence="1" key="2">
    <citation type="submission" date="2025-09" db="UniProtKB">
        <authorList>
            <consortium name="Ensembl"/>
        </authorList>
    </citation>
    <scope>IDENTIFICATION</scope>
</reference>
<organism evidence="1 2">
    <name type="scientific">Cyprinus carpio</name>
    <name type="common">Common carp</name>
    <dbReference type="NCBI Taxonomy" id="7962"/>
    <lineage>
        <taxon>Eukaryota</taxon>
        <taxon>Metazoa</taxon>
        <taxon>Chordata</taxon>
        <taxon>Craniata</taxon>
        <taxon>Vertebrata</taxon>
        <taxon>Euteleostomi</taxon>
        <taxon>Actinopterygii</taxon>
        <taxon>Neopterygii</taxon>
        <taxon>Teleostei</taxon>
        <taxon>Ostariophysi</taxon>
        <taxon>Cypriniformes</taxon>
        <taxon>Cyprinidae</taxon>
        <taxon>Cyprininae</taxon>
        <taxon>Cyprinus</taxon>
    </lineage>
</organism>